<keyword evidence="1" id="KW-1133">Transmembrane helix</keyword>
<reference evidence="2 3" key="2">
    <citation type="submission" date="2017-10" db="EMBL/GenBank/DDBJ databases">
        <title>Genome analyses suggest a sexual origin of heterokaryosis in a supposedly ancient asexual fungus.</title>
        <authorList>
            <person name="Corradi N."/>
            <person name="Sedzielewska K."/>
            <person name="Noel J."/>
            <person name="Charron P."/>
            <person name="Farinelli L."/>
            <person name="Marton T."/>
            <person name="Kruger M."/>
            <person name="Pelin A."/>
            <person name="Brachmann A."/>
            <person name="Corradi N."/>
        </authorList>
    </citation>
    <scope>NUCLEOTIDE SEQUENCE [LARGE SCALE GENOMIC DNA]</scope>
    <source>
        <strain evidence="2 3">A1</strain>
    </source>
</reference>
<keyword evidence="1" id="KW-0812">Transmembrane</keyword>
<dbReference type="EMBL" id="LLXH01000802">
    <property type="protein sequence ID" value="PKC62852.1"/>
    <property type="molecule type" value="Genomic_DNA"/>
</dbReference>
<evidence type="ECO:0000313" key="3">
    <source>
        <dbReference type="Proteomes" id="UP000232688"/>
    </source>
</evidence>
<evidence type="ECO:0000256" key="1">
    <source>
        <dbReference type="SAM" id="Phobius"/>
    </source>
</evidence>
<accession>A0A2N0RHS2</accession>
<dbReference type="VEuPathDB" id="FungiDB:RhiirA1_423413"/>
<name>A0A2N0RHS2_9GLOM</name>
<dbReference type="Proteomes" id="UP000232688">
    <property type="component" value="Unassembled WGS sequence"/>
</dbReference>
<evidence type="ECO:0000313" key="2">
    <source>
        <dbReference type="EMBL" id="PKC62852.1"/>
    </source>
</evidence>
<feature type="non-terminal residue" evidence="2">
    <location>
        <position position="55"/>
    </location>
</feature>
<comment type="caution">
    <text evidence="2">The sequence shown here is derived from an EMBL/GenBank/DDBJ whole genome shotgun (WGS) entry which is preliminary data.</text>
</comment>
<protein>
    <submittedName>
        <fullName evidence="2">Uncharacterized protein</fullName>
    </submittedName>
</protein>
<keyword evidence="1" id="KW-0472">Membrane</keyword>
<sequence>MHALIVSALRLHLFAAIKSVPLETIGMLVALLIIKINLLVNVMLIIKIIIHTHTR</sequence>
<dbReference type="AlphaFoldDB" id="A0A2N0RHS2"/>
<proteinExistence type="predicted"/>
<reference evidence="2 3" key="1">
    <citation type="submission" date="2017-10" db="EMBL/GenBank/DDBJ databases">
        <title>Extensive intraspecific genome diversity in a model arbuscular mycorrhizal fungus.</title>
        <authorList>
            <person name="Chen E.C.H."/>
            <person name="Morin E."/>
            <person name="Baudet D."/>
            <person name="Noel J."/>
            <person name="Ndikumana S."/>
            <person name="Charron P."/>
            <person name="St-Onge C."/>
            <person name="Giorgi J."/>
            <person name="Grigoriev I.V."/>
            <person name="Roux C."/>
            <person name="Martin F.M."/>
            <person name="Corradi N."/>
        </authorList>
    </citation>
    <scope>NUCLEOTIDE SEQUENCE [LARGE SCALE GENOMIC DNA]</scope>
    <source>
        <strain evidence="2 3">A1</strain>
    </source>
</reference>
<gene>
    <name evidence="2" type="ORF">RhiirA1_423413</name>
</gene>
<feature type="transmembrane region" description="Helical" evidence="1">
    <location>
        <begin position="25"/>
        <end position="50"/>
    </location>
</feature>
<organism evidence="2 3">
    <name type="scientific">Rhizophagus irregularis</name>
    <dbReference type="NCBI Taxonomy" id="588596"/>
    <lineage>
        <taxon>Eukaryota</taxon>
        <taxon>Fungi</taxon>
        <taxon>Fungi incertae sedis</taxon>
        <taxon>Mucoromycota</taxon>
        <taxon>Glomeromycotina</taxon>
        <taxon>Glomeromycetes</taxon>
        <taxon>Glomerales</taxon>
        <taxon>Glomeraceae</taxon>
        <taxon>Rhizophagus</taxon>
    </lineage>
</organism>